<dbReference type="EMBL" id="JACIDU010000015">
    <property type="protein sequence ID" value="MBB4104866.1"/>
    <property type="molecule type" value="Genomic_DNA"/>
</dbReference>
<dbReference type="Proteomes" id="UP000584824">
    <property type="component" value="Unassembled WGS sequence"/>
</dbReference>
<organism evidence="2 3">
    <name type="scientific">Allorhizobium borbori</name>
    <dbReference type="NCBI Taxonomy" id="485907"/>
    <lineage>
        <taxon>Bacteria</taxon>
        <taxon>Pseudomonadati</taxon>
        <taxon>Pseudomonadota</taxon>
        <taxon>Alphaproteobacteria</taxon>
        <taxon>Hyphomicrobiales</taxon>
        <taxon>Rhizobiaceae</taxon>
        <taxon>Rhizobium/Agrobacterium group</taxon>
        <taxon>Allorhizobium</taxon>
    </lineage>
</organism>
<gene>
    <name evidence="2" type="ORF">GGQ66_003448</name>
</gene>
<keyword evidence="3" id="KW-1185">Reference proteome</keyword>
<name>A0A7W6K5X0_9HYPH</name>
<feature type="transmembrane region" description="Helical" evidence="1">
    <location>
        <begin position="124"/>
        <end position="143"/>
    </location>
</feature>
<protein>
    <submittedName>
        <fullName evidence="2">Uncharacterized protein</fullName>
    </submittedName>
</protein>
<proteinExistence type="predicted"/>
<accession>A0A7W6K5X0</accession>
<evidence type="ECO:0000313" key="3">
    <source>
        <dbReference type="Proteomes" id="UP000584824"/>
    </source>
</evidence>
<dbReference type="RefSeq" id="WP_183793940.1">
    <property type="nucleotide sequence ID" value="NZ_JACIDU010000015.1"/>
</dbReference>
<keyword evidence="1" id="KW-1133">Transmembrane helix</keyword>
<reference evidence="2 3" key="1">
    <citation type="submission" date="2020-08" db="EMBL/GenBank/DDBJ databases">
        <title>Genomic Encyclopedia of Type Strains, Phase IV (KMG-IV): sequencing the most valuable type-strain genomes for metagenomic binning, comparative biology and taxonomic classification.</title>
        <authorList>
            <person name="Goeker M."/>
        </authorList>
    </citation>
    <scope>NUCLEOTIDE SEQUENCE [LARGE SCALE GENOMIC DNA]</scope>
    <source>
        <strain evidence="2 3">DSM 26385</strain>
    </source>
</reference>
<sequence length="149" mass="15766">MSRLVSTVFFGLILPAFIVSVLFGLAGSADEALPLLSDMLADGADRAELFSILLEEAGSVAFQGFLFYSVVAAPALAVIGPLAFFSTRRPLALIAIATVAGLLWGTTVDYYDSFFTGPGVEWDWPLGGALYGFLVATLAVIVLKRRGTL</sequence>
<evidence type="ECO:0000313" key="2">
    <source>
        <dbReference type="EMBL" id="MBB4104866.1"/>
    </source>
</evidence>
<keyword evidence="1" id="KW-0472">Membrane</keyword>
<feature type="transmembrane region" description="Helical" evidence="1">
    <location>
        <begin position="65"/>
        <end position="84"/>
    </location>
</feature>
<dbReference type="AlphaFoldDB" id="A0A7W6K5X0"/>
<comment type="caution">
    <text evidence="2">The sequence shown here is derived from an EMBL/GenBank/DDBJ whole genome shotgun (WGS) entry which is preliminary data.</text>
</comment>
<evidence type="ECO:0000256" key="1">
    <source>
        <dbReference type="SAM" id="Phobius"/>
    </source>
</evidence>
<feature type="transmembrane region" description="Helical" evidence="1">
    <location>
        <begin position="91"/>
        <end position="112"/>
    </location>
</feature>
<keyword evidence="1" id="KW-0812">Transmembrane</keyword>